<evidence type="ECO:0000259" key="2">
    <source>
        <dbReference type="Pfam" id="PF08327"/>
    </source>
</evidence>
<accession>A0ABQ6CIL4</accession>
<gene>
    <name evidence="3" type="ORF">GCM10007874_24790</name>
</gene>
<sequence length="167" mass="18909">MTNPAGNSFVYVTYIRTTPEKLWTALTDAEFNKKFWFGTHQESSWKPGSPWRLVFEDGRTADAGEILEVEAHKRLVIRWRNEFRPELRDEGYSRCTMELEPLEDAVKLTITHGLEGPGEKFVEAVSGGWPKILSNLKSLLETGEVAFRQAYPANANPHASTDIPARS</sequence>
<dbReference type="EMBL" id="BSPC01000023">
    <property type="protein sequence ID" value="GLS19462.1"/>
    <property type="molecule type" value="Genomic_DNA"/>
</dbReference>
<dbReference type="Proteomes" id="UP001156882">
    <property type="component" value="Unassembled WGS sequence"/>
</dbReference>
<dbReference type="Gene3D" id="3.30.530.20">
    <property type="match status" value="1"/>
</dbReference>
<feature type="domain" description="Activator of Hsp90 ATPase homologue 1/2-like C-terminal" evidence="2">
    <location>
        <begin position="17"/>
        <end position="141"/>
    </location>
</feature>
<keyword evidence="4" id="KW-1185">Reference proteome</keyword>
<name>A0ABQ6CIL4_9HYPH</name>
<dbReference type="InterPro" id="IPR013538">
    <property type="entry name" value="ASHA1/2-like_C"/>
</dbReference>
<dbReference type="CDD" id="cd08893">
    <property type="entry name" value="SRPBCC_CalC_Aha1-like_GntR-HTH"/>
    <property type="match status" value="1"/>
</dbReference>
<organism evidence="3 4">
    <name type="scientific">Labrys miyagiensis</name>
    <dbReference type="NCBI Taxonomy" id="346912"/>
    <lineage>
        <taxon>Bacteria</taxon>
        <taxon>Pseudomonadati</taxon>
        <taxon>Pseudomonadota</taxon>
        <taxon>Alphaproteobacteria</taxon>
        <taxon>Hyphomicrobiales</taxon>
        <taxon>Xanthobacteraceae</taxon>
        <taxon>Labrys</taxon>
    </lineage>
</organism>
<dbReference type="InterPro" id="IPR023393">
    <property type="entry name" value="START-like_dom_sf"/>
</dbReference>
<comment type="similarity">
    <text evidence="1">Belongs to the AHA1 family.</text>
</comment>
<protein>
    <submittedName>
        <fullName evidence="3">ATPase</fullName>
    </submittedName>
</protein>
<evidence type="ECO:0000313" key="4">
    <source>
        <dbReference type="Proteomes" id="UP001156882"/>
    </source>
</evidence>
<dbReference type="SUPFAM" id="SSF55961">
    <property type="entry name" value="Bet v1-like"/>
    <property type="match status" value="1"/>
</dbReference>
<evidence type="ECO:0000256" key="1">
    <source>
        <dbReference type="ARBA" id="ARBA00006817"/>
    </source>
</evidence>
<evidence type="ECO:0000313" key="3">
    <source>
        <dbReference type="EMBL" id="GLS19462.1"/>
    </source>
</evidence>
<proteinExistence type="inferred from homology"/>
<dbReference type="Pfam" id="PF08327">
    <property type="entry name" value="AHSA1"/>
    <property type="match status" value="1"/>
</dbReference>
<reference evidence="4" key="1">
    <citation type="journal article" date="2019" name="Int. J. Syst. Evol. Microbiol.">
        <title>The Global Catalogue of Microorganisms (GCM) 10K type strain sequencing project: providing services to taxonomists for standard genome sequencing and annotation.</title>
        <authorList>
            <consortium name="The Broad Institute Genomics Platform"/>
            <consortium name="The Broad Institute Genome Sequencing Center for Infectious Disease"/>
            <person name="Wu L."/>
            <person name="Ma J."/>
        </authorList>
    </citation>
    <scope>NUCLEOTIDE SEQUENCE [LARGE SCALE GENOMIC DNA]</scope>
    <source>
        <strain evidence="4">NBRC 101365</strain>
    </source>
</reference>
<dbReference type="RefSeq" id="WP_284312401.1">
    <property type="nucleotide sequence ID" value="NZ_BSPC01000023.1"/>
</dbReference>
<comment type="caution">
    <text evidence="3">The sequence shown here is derived from an EMBL/GenBank/DDBJ whole genome shotgun (WGS) entry which is preliminary data.</text>
</comment>